<dbReference type="GO" id="GO:0005829">
    <property type="term" value="C:cytosol"/>
    <property type="evidence" value="ECO:0007669"/>
    <property type="project" value="TreeGrafter"/>
</dbReference>
<dbReference type="SUPFAM" id="SSF52540">
    <property type="entry name" value="P-loop containing nucleoside triphosphate hydrolases"/>
    <property type="match status" value="1"/>
</dbReference>
<keyword evidence="2" id="KW-0963">Cytoplasm</keyword>
<dbReference type="Pfam" id="PF14492">
    <property type="entry name" value="EFG_III"/>
    <property type="match status" value="1"/>
</dbReference>
<dbReference type="SUPFAM" id="SSF50447">
    <property type="entry name" value="Translation proteins"/>
    <property type="match status" value="1"/>
</dbReference>
<evidence type="ECO:0000256" key="1">
    <source>
        <dbReference type="ARBA" id="ARBA00004496"/>
    </source>
</evidence>
<dbReference type="Gene3D" id="2.40.30.10">
    <property type="entry name" value="Translation factors"/>
    <property type="match status" value="1"/>
</dbReference>
<evidence type="ECO:0000259" key="7">
    <source>
        <dbReference type="PROSITE" id="PS51722"/>
    </source>
</evidence>
<evidence type="ECO:0000256" key="2">
    <source>
        <dbReference type="ARBA" id="ARBA00022490"/>
    </source>
</evidence>
<dbReference type="InterPro" id="IPR035647">
    <property type="entry name" value="EFG_III/V"/>
</dbReference>
<dbReference type="Gene3D" id="3.40.50.300">
    <property type="entry name" value="P-loop containing nucleotide triphosphate hydrolases"/>
    <property type="match status" value="1"/>
</dbReference>
<dbReference type="SUPFAM" id="SSF54211">
    <property type="entry name" value="Ribosomal protein S5 domain 2-like"/>
    <property type="match status" value="1"/>
</dbReference>
<dbReference type="OrthoDB" id="364892at2759"/>
<dbReference type="InterPro" id="IPR005225">
    <property type="entry name" value="Small_GTP-bd"/>
</dbReference>
<keyword evidence="6" id="KW-0342">GTP-binding</keyword>
<dbReference type="InterPro" id="IPR009000">
    <property type="entry name" value="Transl_B-barrel_sf"/>
</dbReference>
<dbReference type="InterPro" id="IPR000640">
    <property type="entry name" value="EFG_V-like"/>
</dbReference>
<dbReference type="SUPFAM" id="SSF54980">
    <property type="entry name" value="EF-G C-terminal domain-like"/>
    <property type="match status" value="2"/>
</dbReference>
<dbReference type="AlphaFoldDB" id="A0A8K1FTG0"/>
<dbReference type="Gene3D" id="3.30.70.240">
    <property type="match status" value="1"/>
</dbReference>
<dbReference type="CDD" id="cd01681">
    <property type="entry name" value="aeEF2_snRNP_like_IV"/>
    <property type="match status" value="1"/>
</dbReference>
<dbReference type="SMART" id="SM00889">
    <property type="entry name" value="EFG_IV"/>
    <property type="match status" value="1"/>
</dbReference>
<dbReference type="InterPro" id="IPR020568">
    <property type="entry name" value="Ribosomal_Su5_D2-typ_SF"/>
</dbReference>
<dbReference type="InterPro" id="IPR000795">
    <property type="entry name" value="T_Tr_GTP-bd_dom"/>
</dbReference>
<dbReference type="Gene3D" id="3.30.230.10">
    <property type="match status" value="1"/>
</dbReference>
<keyword evidence="3" id="KW-0547">Nucleotide-binding</keyword>
<keyword evidence="9" id="KW-1185">Reference proteome</keyword>
<dbReference type="FunFam" id="3.90.1430.10:FF:000003">
    <property type="entry name" value="Elongation factor 2"/>
    <property type="match status" value="1"/>
</dbReference>
<dbReference type="Gene3D" id="3.30.70.870">
    <property type="entry name" value="Elongation Factor G (Translational Gtpase), domain 3"/>
    <property type="match status" value="1"/>
</dbReference>
<reference evidence="8" key="1">
    <citation type="submission" date="2019-03" db="EMBL/GenBank/DDBJ databases">
        <title>Long read genome sequence of the mycoparasitic Pythium oligandrum ATCC 38472 isolated from sugarbeet rhizosphere.</title>
        <authorList>
            <person name="Gaulin E."/>
        </authorList>
    </citation>
    <scope>NUCLEOTIDE SEQUENCE</scope>
    <source>
        <strain evidence="8">ATCC 38472_TT</strain>
    </source>
</reference>
<evidence type="ECO:0000256" key="5">
    <source>
        <dbReference type="ARBA" id="ARBA00022917"/>
    </source>
</evidence>
<dbReference type="GO" id="GO:0003924">
    <property type="term" value="F:GTPase activity"/>
    <property type="evidence" value="ECO:0007669"/>
    <property type="project" value="InterPro"/>
</dbReference>
<protein>
    <recommendedName>
        <fullName evidence="7">Tr-type G domain-containing protein</fullName>
    </recommendedName>
</protein>
<proteinExistence type="predicted"/>
<sequence length="817" mass="90231">MMSPVQGDQIRALMDNASRIRHVAVVGSISSGKSTLVRTLLPDQEVIDKEMTTKSTSYPIISTHSIAQDASLSGKNQHLVNVTDTPGHVEFSSEASSTLHISDGVLVVVDVLDGMSGHTETLLRQACIGRVKPVLVINKLDLLLTGPGCSLEQCYDALVGVVDAVNVVHGAYKDEQIDDWRLSPQKGSVVFGSGRQGWGFILDNFAKLYANKFGVDEKKMTEKLWGNWYFDPNTKKWTQENNVDGTLKRAFCQFVLKPIRKLYHTAHCGDKVQPEKMLKTIGVELDVDEKELLGTVLFERIMQQWLPLKDTVLKAVLEYLPSPVVAQKYRVETVYTGRMDDECANAIRECDVDGPLVMYVSKLVRIEGCFYALGRVFAGKVTPGTKVRLLGRCTQPNSRGSSATVEDTLLVLGRDVHSTSVVPAGNTCCLVGIDTYMEAPPCTLTTFESGKSLHVTKFSVAPAIRVSVEAVAVDDIAKLVASMKRLAKLDPSVECREEDSGLHMLCCTGEKHLEMCLKTLQEELMESKVRFTDPIPMYCETVTSKSSQTCLAKSPNKFNRLFCVGLPLGEPLTTEISTGRTSQVSSLYDPKRRANYLASHHDWDVSEARKIWCYGPDGSGPNILVDTTKGVSYLAEIKESMVGGFQWATMEGVLCGEPLRGLRVNIVDVGMFSDAIHRGMGQIMPTTRRVVYACQLTASPVLMEAMYQLEFSCSLEMVDGCLQEIKRRRGQVLRQAQHSLTQQVRIQAHLPVNESFGLAKSLRLPLASVQMTFSHYAAMRGDPTDPYSPSGGVVEMLRRRADLPSEVPPLSKFLDRL</sequence>
<dbReference type="FunFam" id="3.30.70.870:FF:000002">
    <property type="entry name" value="Translation elongation factor 2"/>
    <property type="match status" value="1"/>
</dbReference>
<dbReference type="SMART" id="SM00838">
    <property type="entry name" value="EFG_C"/>
    <property type="match status" value="1"/>
</dbReference>
<evidence type="ECO:0000313" key="9">
    <source>
        <dbReference type="Proteomes" id="UP000794436"/>
    </source>
</evidence>
<dbReference type="PANTHER" id="PTHR42908">
    <property type="entry name" value="TRANSLATION ELONGATION FACTOR-RELATED"/>
    <property type="match status" value="1"/>
</dbReference>
<accession>A0A8K1FTG0</accession>
<dbReference type="PANTHER" id="PTHR42908:SF10">
    <property type="entry name" value="EUKARYOTIC TRANSLATION ELONGATION FACTOR 2"/>
    <property type="match status" value="1"/>
</dbReference>
<evidence type="ECO:0000256" key="4">
    <source>
        <dbReference type="ARBA" id="ARBA00022768"/>
    </source>
</evidence>
<dbReference type="InterPro" id="IPR027417">
    <property type="entry name" value="P-loop_NTPase"/>
</dbReference>
<dbReference type="GO" id="GO:0005525">
    <property type="term" value="F:GTP binding"/>
    <property type="evidence" value="ECO:0007669"/>
    <property type="project" value="UniProtKB-KW"/>
</dbReference>
<dbReference type="FunFam" id="3.30.230.10:FF:000006">
    <property type="entry name" value="Translation elongation factor 2"/>
    <property type="match status" value="1"/>
</dbReference>
<dbReference type="InterPro" id="IPR014721">
    <property type="entry name" value="Ribsml_uS5_D2-typ_fold_subgr"/>
</dbReference>
<keyword evidence="4" id="KW-0251">Elongation factor</keyword>
<dbReference type="NCBIfam" id="TIGR00231">
    <property type="entry name" value="small_GTP"/>
    <property type="match status" value="1"/>
</dbReference>
<feature type="domain" description="Tr-type G" evidence="7">
    <location>
        <begin position="18"/>
        <end position="233"/>
    </location>
</feature>
<name>A0A8K1FTG0_PYTOL</name>
<dbReference type="EMBL" id="SPLM01000001">
    <property type="protein sequence ID" value="TMW69553.1"/>
    <property type="molecule type" value="Genomic_DNA"/>
</dbReference>
<evidence type="ECO:0000256" key="3">
    <source>
        <dbReference type="ARBA" id="ARBA00022741"/>
    </source>
</evidence>
<comment type="subcellular location">
    <subcellularLocation>
        <location evidence="1">Cytoplasm</location>
    </subcellularLocation>
</comment>
<comment type="caution">
    <text evidence="8">The sequence shown here is derived from an EMBL/GenBank/DDBJ whole genome shotgun (WGS) entry which is preliminary data.</text>
</comment>
<keyword evidence="5" id="KW-0648">Protein biosynthesis</keyword>
<dbReference type="Proteomes" id="UP000794436">
    <property type="component" value="Unassembled WGS sequence"/>
</dbReference>
<dbReference type="Pfam" id="PF00679">
    <property type="entry name" value="EFG_C"/>
    <property type="match status" value="1"/>
</dbReference>
<dbReference type="Gene3D" id="3.90.1430.10">
    <property type="entry name" value="Yeast translation eEF2 (G' domain)"/>
    <property type="match status" value="1"/>
</dbReference>
<dbReference type="Pfam" id="PF00009">
    <property type="entry name" value="GTP_EFTU"/>
    <property type="match status" value="1"/>
</dbReference>
<organism evidence="8 9">
    <name type="scientific">Pythium oligandrum</name>
    <name type="common">Mycoparasitic fungus</name>
    <dbReference type="NCBI Taxonomy" id="41045"/>
    <lineage>
        <taxon>Eukaryota</taxon>
        <taxon>Sar</taxon>
        <taxon>Stramenopiles</taxon>
        <taxon>Oomycota</taxon>
        <taxon>Peronosporomycetes</taxon>
        <taxon>Pythiales</taxon>
        <taxon>Pythiaceae</taxon>
        <taxon>Pythium</taxon>
    </lineage>
</organism>
<evidence type="ECO:0000313" key="8">
    <source>
        <dbReference type="EMBL" id="TMW69553.1"/>
    </source>
</evidence>
<dbReference type="Pfam" id="PF03764">
    <property type="entry name" value="EFG_IV"/>
    <property type="match status" value="1"/>
</dbReference>
<dbReference type="InterPro" id="IPR041095">
    <property type="entry name" value="EFG_II"/>
</dbReference>
<evidence type="ECO:0000256" key="6">
    <source>
        <dbReference type="ARBA" id="ARBA00023134"/>
    </source>
</evidence>
<dbReference type="InterPro" id="IPR005517">
    <property type="entry name" value="Transl_elong_EFG/EF2_IV"/>
</dbReference>
<gene>
    <name evidence="8" type="ORF">Poli38472_001709</name>
</gene>
<dbReference type="GO" id="GO:0003746">
    <property type="term" value="F:translation elongation factor activity"/>
    <property type="evidence" value="ECO:0007669"/>
    <property type="project" value="UniProtKB-KW"/>
</dbReference>
<dbReference type="GO" id="GO:1990904">
    <property type="term" value="C:ribonucleoprotein complex"/>
    <property type="evidence" value="ECO:0007669"/>
    <property type="project" value="TreeGrafter"/>
</dbReference>
<dbReference type="PROSITE" id="PS51722">
    <property type="entry name" value="G_TR_2"/>
    <property type="match status" value="1"/>
</dbReference>
<dbReference type="GO" id="GO:0043022">
    <property type="term" value="F:ribosome binding"/>
    <property type="evidence" value="ECO:0007669"/>
    <property type="project" value="TreeGrafter"/>
</dbReference>